<dbReference type="Pfam" id="PF02424">
    <property type="entry name" value="ApbE"/>
    <property type="match status" value="1"/>
</dbReference>
<dbReference type="PANTHER" id="PTHR30040:SF2">
    <property type="entry name" value="FAD:PROTEIN FMN TRANSFERASE"/>
    <property type="match status" value="1"/>
</dbReference>
<evidence type="ECO:0000313" key="13">
    <source>
        <dbReference type="Proteomes" id="UP000190166"/>
    </source>
</evidence>
<feature type="binding site" evidence="11">
    <location>
        <position position="157"/>
    </location>
    <ligand>
        <name>Mg(2+)</name>
        <dbReference type="ChEBI" id="CHEBI:18420"/>
    </ligand>
</feature>
<dbReference type="STRING" id="393003.SAMN05660461_2833"/>
<evidence type="ECO:0000256" key="8">
    <source>
        <dbReference type="ARBA" id="ARBA00031306"/>
    </source>
</evidence>
<dbReference type="AlphaFoldDB" id="A0A1T5NV65"/>
<evidence type="ECO:0000256" key="10">
    <source>
        <dbReference type="PIRNR" id="PIRNR006268"/>
    </source>
</evidence>
<accession>A0A1T5NV65</accession>
<evidence type="ECO:0000256" key="5">
    <source>
        <dbReference type="ARBA" id="ARBA00022723"/>
    </source>
</evidence>
<protein>
    <recommendedName>
        <fullName evidence="2 10">FAD:protein FMN transferase</fullName>
        <ecNumber evidence="1 10">2.7.1.180</ecNumber>
    </recommendedName>
    <alternativeName>
        <fullName evidence="8 10">Flavin transferase</fullName>
    </alternativeName>
</protein>
<keyword evidence="7 10" id="KW-0460">Magnesium</keyword>
<dbReference type="RefSeq" id="WP_079470147.1">
    <property type="nucleotide sequence ID" value="NZ_FUZZ01000002.1"/>
</dbReference>
<dbReference type="InterPro" id="IPR003374">
    <property type="entry name" value="ApbE-like_sf"/>
</dbReference>
<keyword evidence="3 10" id="KW-0285">Flavoprotein</keyword>
<keyword evidence="13" id="KW-1185">Reference proteome</keyword>
<evidence type="ECO:0000256" key="4">
    <source>
        <dbReference type="ARBA" id="ARBA00022679"/>
    </source>
</evidence>
<evidence type="ECO:0000313" key="12">
    <source>
        <dbReference type="EMBL" id="SKD04401.1"/>
    </source>
</evidence>
<dbReference type="InterPro" id="IPR024932">
    <property type="entry name" value="ApbE"/>
</dbReference>
<evidence type="ECO:0000256" key="3">
    <source>
        <dbReference type="ARBA" id="ARBA00022630"/>
    </source>
</evidence>
<name>A0A1T5NV65_9BACT</name>
<dbReference type="Gene3D" id="3.10.520.10">
    <property type="entry name" value="ApbE-like domains"/>
    <property type="match status" value="1"/>
</dbReference>
<keyword evidence="6 10" id="KW-0274">FAD</keyword>
<organism evidence="12 13">
    <name type="scientific">Chitinophaga ginsengisegetis</name>
    <dbReference type="NCBI Taxonomy" id="393003"/>
    <lineage>
        <taxon>Bacteria</taxon>
        <taxon>Pseudomonadati</taxon>
        <taxon>Bacteroidota</taxon>
        <taxon>Chitinophagia</taxon>
        <taxon>Chitinophagales</taxon>
        <taxon>Chitinophagaceae</taxon>
        <taxon>Chitinophaga</taxon>
    </lineage>
</organism>
<dbReference type="Proteomes" id="UP000190166">
    <property type="component" value="Unassembled WGS sequence"/>
</dbReference>
<evidence type="ECO:0000256" key="1">
    <source>
        <dbReference type="ARBA" id="ARBA00011955"/>
    </source>
</evidence>
<feature type="binding site" evidence="11">
    <location>
        <position position="273"/>
    </location>
    <ligand>
        <name>Mg(2+)</name>
        <dbReference type="ChEBI" id="CHEBI:18420"/>
    </ligand>
</feature>
<keyword evidence="12" id="KW-0449">Lipoprotein</keyword>
<evidence type="ECO:0000256" key="9">
    <source>
        <dbReference type="ARBA" id="ARBA00048540"/>
    </source>
</evidence>
<comment type="similarity">
    <text evidence="10">Belongs to the ApbE family.</text>
</comment>
<dbReference type="EC" id="2.7.1.180" evidence="1 10"/>
<keyword evidence="5 10" id="KW-0479">Metal-binding</keyword>
<dbReference type="GO" id="GO:0016740">
    <property type="term" value="F:transferase activity"/>
    <property type="evidence" value="ECO:0007669"/>
    <property type="project" value="UniProtKB-UniRule"/>
</dbReference>
<proteinExistence type="inferred from homology"/>
<feature type="binding site" evidence="11">
    <location>
        <position position="269"/>
    </location>
    <ligand>
        <name>Mg(2+)</name>
        <dbReference type="ChEBI" id="CHEBI:18420"/>
    </ligand>
</feature>
<dbReference type="EMBL" id="FUZZ01000002">
    <property type="protein sequence ID" value="SKD04401.1"/>
    <property type="molecule type" value="Genomic_DNA"/>
</dbReference>
<comment type="cofactor">
    <cofactor evidence="11">
        <name>Mg(2+)</name>
        <dbReference type="ChEBI" id="CHEBI:18420"/>
    </cofactor>
    <cofactor evidence="11">
        <name>Mn(2+)</name>
        <dbReference type="ChEBI" id="CHEBI:29035"/>
    </cofactor>
    <text evidence="11">Magnesium. Can also use manganese.</text>
</comment>
<evidence type="ECO:0000256" key="2">
    <source>
        <dbReference type="ARBA" id="ARBA00016337"/>
    </source>
</evidence>
<evidence type="ECO:0000256" key="7">
    <source>
        <dbReference type="ARBA" id="ARBA00022842"/>
    </source>
</evidence>
<dbReference type="SUPFAM" id="SSF143631">
    <property type="entry name" value="ApbE-like"/>
    <property type="match status" value="1"/>
</dbReference>
<evidence type="ECO:0000256" key="6">
    <source>
        <dbReference type="ARBA" id="ARBA00022827"/>
    </source>
</evidence>
<dbReference type="PIRSF" id="PIRSF006268">
    <property type="entry name" value="ApbE"/>
    <property type="match status" value="1"/>
</dbReference>
<gene>
    <name evidence="12" type="ORF">SAMN05660461_2833</name>
</gene>
<dbReference type="GO" id="GO:0046872">
    <property type="term" value="F:metal ion binding"/>
    <property type="evidence" value="ECO:0007669"/>
    <property type="project" value="UniProtKB-UniRule"/>
</dbReference>
<reference evidence="12 13" key="1">
    <citation type="submission" date="2017-02" db="EMBL/GenBank/DDBJ databases">
        <authorList>
            <person name="Peterson S.W."/>
        </authorList>
    </citation>
    <scope>NUCLEOTIDE SEQUENCE [LARGE SCALE GENOMIC DNA]</scope>
    <source>
        <strain evidence="12 13">DSM 18108</strain>
    </source>
</reference>
<comment type="catalytic activity">
    <reaction evidence="9 10">
        <text>L-threonyl-[protein] + FAD = FMN-L-threonyl-[protein] + AMP + H(+)</text>
        <dbReference type="Rhea" id="RHEA:36847"/>
        <dbReference type="Rhea" id="RHEA-COMP:11060"/>
        <dbReference type="Rhea" id="RHEA-COMP:11061"/>
        <dbReference type="ChEBI" id="CHEBI:15378"/>
        <dbReference type="ChEBI" id="CHEBI:30013"/>
        <dbReference type="ChEBI" id="CHEBI:57692"/>
        <dbReference type="ChEBI" id="CHEBI:74257"/>
        <dbReference type="ChEBI" id="CHEBI:456215"/>
        <dbReference type="EC" id="2.7.1.180"/>
    </reaction>
</comment>
<evidence type="ECO:0000256" key="11">
    <source>
        <dbReference type="PIRSR" id="PIRSR006268-2"/>
    </source>
</evidence>
<sequence>MYAVYILLLLHTAVAPSLIHLEGSAQGTTWHIQYADAQQRDFTPQITKTLQDIDQCLSIYRKDSEISLFNRASSLEFQLPYFYPVLKKAAEIYAATGGAFDPTVMPLTAAYRQGKRTHTPWWEKADSLLQYVGFSYIRFDETGVRKLKEGVSLDFDGIAQGYSVDVLAALLDRNGISNYMVEIGGEVRCKGLKNGVSWTVGIDNPLHPDQQLATVRMHNRSATTAGNYRDHYEQNGTISGHIIHPKTGYSTPDSLLSVTVFSEDAITADGYDTAFMVMGVEGTKHFLEQRKGMDVYLVYLDAKGGVRVWMTEGLRGMVERGEPVAEGR</sequence>
<dbReference type="PANTHER" id="PTHR30040">
    <property type="entry name" value="THIAMINE BIOSYNTHESIS LIPOPROTEIN APBE"/>
    <property type="match status" value="1"/>
</dbReference>
<keyword evidence="4 10" id="KW-0808">Transferase</keyword>